<dbReference type="GO" id="GO:0003677">
    <property type="term" value="F:DNA binding"/>
    <property type="evidence" value="ECO:0007669"/>
    <property type="project" value="UniProtKB-KW"/>
</dbReference>
<dbReference type="AlphaFoldDB" id="A0A4R5C4P5"/>
<evidence type="ECO:0000313" key="7">
    <source>
        <dbReference type="Proteomes" id="UP000294513"/>
    </source>
</evidence>
<dbReference type="OrthoDB" id="3181812at2"/>
<evidence type="ECO:0000256" key="2">
    <source>
        <dbReference type="ARBA" id="ARBA00023015"/>
    </source>
</evidence>
<dbReference type="PANTHER" id="PTHR30346:SF0">
    <property type="entry name" value="HCA OPERON TRANSCRIPTIONAL ACTIVATOR HCAR"/>
    <property type="match status" value="1"/>
</dbReference>
<evidence type="ECO:0000259" key="5">
    <source>
        <dbReference type="PROSITE" id="PS50931"/>
    </source>
</evidence>
<dbReference type="Pfam" id="PF03466">
    <property type="entry name" value="LysR_substrate"/>
    <property type="match status" value="1"/>
</dbReference>
<organism evidence="6 7">
    <name type="scientific">Actinomadura rubrisoli</name>
    <dbReference type="NCBI Taxonomy" id="2530368"/>
    <lineage>
        <taxon>Bacteria</taxon>
        <taxon>Bacillati</taxon>
        <taxon>Actinomycetota</taxon>
        <taxon>Actinomycetes</taxon>
        <taxon>Streptosporangiales</taxon>
        <taxon>Thermomonosporaceae</taxon>
        <taxon>Actinomadura</taxon>
    </lineage>
</organism>
<dbReference type="InterPro" id="IPR036390">
    <property type="entry name" value="WH_DNA-bd_sf"/>
</dbReference>
<dbReference type="InterPro" id="IPR000847">
    <property type="entry name" value="LysR_HTH_N"/>
</dbReference>
<protein>
    <submittedName>
        <fullName evidence="6">LysR family transcriptional regulator</fullName>
    </submittedName>
</protein>
<dbReference type="GO" id="GO:0003700">
    <property type="term" value="F:DNA-binding transcription factor activity"/>
    <property type="evidence" value="ECO:0007669"/>
    <property type="project" value="InterPro"/>
</dbReference>
<gene>
    <name evidence="6" type="ORF">E1298_09790</name>
</gene>
<reference evidence="6 7" key="1">
    <citation type="submission" date="2019-03" db="EMBL/GenBank/DDBJ databases">
        <title>Draft genome sequences of novel Actinobacteria.</title>
        <authorList>
            <person name="Sahin N."/>
            <person name="Ay H."/>
            <person name="Saygin H."/>
        </authorList>
    </citation>
    <scope>NUCLEOTIDE SEQUENCE [LARGE SCALE GENOMIC DNA]</scope>
    <source>
        <strain evidence="6 7">H3C3</strain>
    </source>
</reference>
<evidence type="ECO:0000256" key="4">
    <source>
        <dbReference type="ARBA" id="ARBA00023163"/>
    </source>
</evidence>
<evidence type="ECO:0000256" key="1">
    <source>
        <dbReference type="ARBA" id="ARBA00009437"/>
    </source>
</evidence>
<dbReference type="InterPro" id="IPR036388">
    <property type="entry name" value="WH-like_DNA-bd_sf"/>
</dbReference>
<dbReference type="Pfam" id="PF00126">
    <property type="entry name" value="HTH_1"/>
    <property type="match status" value="1"/>
</dbReference>
<dbReference type="EMBL" id="SMKU01000032">
    <property type="protein sequence ID" value="TDD93406.1"/>
    <property type="molecule type" value="Genomic_DNA"/>
</dbReference>
<dbReference type="Gene3D" id="1.10.10.10">
    <property type="entry name" value="Winged helix-like DNA-binding domain superfamily/Winged helix DNA-binding domain"/>
    <property type="match status" value="1"/>
</dbReference>
<accession>A0A4R5C4P5</accession>
<dbReference type="Gene3D" id="3.40.190.10">
    <property type="entry name" value="Periplasmic binding protein-like II"/>
    <property type="match status" value="2"/>
</dbReference>
<name>A0A4R5C4P5_9ACTN</name>
<dbReference type="PRINTS" id="PR00039">
    <property type="entry name" value="HTHLYSR"/>
</dbReference>
<proteinExistence type="inferred from homology"/>
<comment type="caution">
    <text evidence="6">The sequence shown here is derived from an EMBL/GenBank/DDBJ whole genome shotgun (WGS) entry which is preliminary data.</text>
</comment>
<comment type="similarity">
    <text evidence="1">Belongs to the LysR transcriptional regulatory family.</text>
</comment>
<dbReference type="GO" id="GO:0032993">
    <property type="term" value="C:protein-DNA complex"/>
    <property type="evidence" value="ECO:0007669"/>
    <property type="project" value="TreeGrafter"/>
</dbReference>
<dbReference type="SUPFAM" id="SSF46785">
    <property type="entry name" value="Winged helix' DNA-binding domain"/>
    <property type="match status" value="1"/>
</dbReference>
<sequence>MDADLQGMRAFVAAAEDLHFGRAAARLFLTQQALSKRIRRLEAALAVPLFDRTTRSVELTPAGRRLLPLAREAITAFETAVNAVRGVPVPLRIDVYHERFSPMETIRRVIAAEPAIRVEATMRQGLAVALPALLRGEIDAAFGRAHDLGRPWPDELARRRFSLAPLYAFVLEGHPLASRTALPVRDLAAAGIVMPDPGGSTEWRGYLTRLATEFGIPLRFSEPAFGLLGYREMMERDNKAVAVGERDMVLPTEEGMVRIPITDPVPLFPWSVV</sequence>
<dbReference type="PANTHER" id="PTHR30346">
    <property type="entry name" value="TRANSCRIPTIONAL DUAL REGULATOR HCAR-RELATED"/>
    <property type="match status" value="1"/>
</dbReference>
<keyword evidence="4" id="KW-0804">Transcription</keyword>
<keyword evidence="2" id="KW-0805">Transcription regulation</keyword>
<dbReference type="Proteomes" id="UP000294513">
    <property type="component" value="Unassembled WGS sequence"/>
</dbReference>
<feature type="domain" description="HTH lysR-type" evidence="5">
    <location>
        <begin position="1"/>
        <end position="60"/>
    </location>
</feature>
<evidence type="ECO:0000313" key="6">
    <source>
        <dbReference type="EMBL" id="TDD93406.1"/>
    </source>
</evidence>
<dbReference type="InterPro" id="IPR005119">
    <property type="entry name" value="LysR_subst-bd"/>
</dbReference>
<dbReference type="PROSITE" id="PS50931">
    <property type="entry name" value="HTH_LYSR"/>
    <property type="match status" value="1"/>
</dbReference>
<dbReference type="SUPFAM" id="SSF53850">
    <property type="entry name" value="Periplasmic binding protein-like II"/>
    <property type="match status" value="1"/>
</dbReference>
<dbReference type="RefSeq" id="WP_131891410.1">
    <property type="nucleotide sequence ID" value="NZ_SMKU01000032.1"/>
</dbReference>
<keyword evidence="3" id="KW-0238">DNA-binding</keyword>
<evidence type="ECO:0000256" key="3">
    <source>
        <dbReference type="ARBA" id="ARBA00023125"/>
    </source>
</evidence>
<feature type="non-terminal residue" evidence="6">
    <location>
        <position position="273"/>
    </location>
</feature>
<keyword evidence="7" id="KW-1185">Reference proteome</keyword>
<dbReference type="FunFam" id="1.10.10.10:FF:000001">
    <property type="entry name" value="LysR family transcriptional regulator"/>
    <property type="match status" value="1"/>
</dbReference>